<dbReference type="Proteomes" id="UP000219422">
    <property type="component" value="Chromosome"/>
</dbReference>
<feature type="compositionally biased region" description="Pro residues" evidence="1">
    <location>
        <begin position="7"/>
        <end position="21"/>
    </location>
</feature>
<evidence type="ECO:0008006" key="5">
    <source>
        <dbReference type="Google" id="ProtNLM"/>
    </source>
</evidence>
<keyword evidence="2" id="KW-0472">Membrane</keyword>
<proteinExistence type="predicted"/>
<sequence>MADQPRPEIPAPGAAPVPAPPSRRQAARRHGFAGLSLLQLMGGIMLLSAIIWVMWVTRALLMPRPDPIVSARLSAIIGDYVQAQTRSAAPPAQVEAEMRQFMARLDGELQRRSGRGQIVLVGEAVLSKNIPDITESLRGAVYAAGVPRPREASAAELAVMQQEGLARSAMMEGEEGGAAPRMAGQIGMSRTGLQAVQAPMPTPVASPRMPQIQALPPAAGVSTFGGPNGDGGQ</sequence>
<dbReference type="Pfam" id="PF09677">
    <property type="entry name" value="TrbI_Ftype"/>
    <property type="match status" value="1"/>
</dbReference>
<evidence type="ECO:0000256" key="2">
    <source>
        <dbReference type="SAM" id="Phobius"/>
    </source>
</evidence>
<dbReference type="EMBL" id="CP023741">
    <property type="protein sequence ID" value="ATI80548.1"/>
    <property type="molecule type" value="Genomic_DNA"/>
</dbReference>
<feature type="region of interest" description="Disordered" evidence="1">
    <location>
        <begin position="1"/>
        <end position="26"/>
    </location>
</feature>
<evidence type="ECO:0000313" key="3">
    <source>
        <dbReference type="EMBL" id="ATI80548.1"/>
    </source>
</evidence>
<accession>A0A291N062</accession>
<keyword evidence="2" id="KW-1133">Transmembrane helix</keyword>
<protein>
    <recommendedName>
        <fullName evidence="5">Type-F conjugative transfer system protein (TrbI_Ftype)</fullName>
    </recommendedName>
</protein>
<dbReference type="GeneID" id="57777455"/>
<name>A0A291N062_SPHYA</name>
<evidence type="ECO:0000256" key="1">
    <source>
        <dbReference type="SAM" id="MobiDB-lite"/>
    </source>
</evidence>
<keyword evidence="2" id="KW-0812">Transmembrane</keyword>
<dbReference type="RefSeq" id="WP_097383673.1">
    <property type="nucleotide sequence ID" value="NZ_CP023741.1"/>
</dbReference>
<reference evidence="3 4" key="1">
    <citation type="submission" date="2017-10" db="EMBL/GenBank/DDBJ databases">
        <title>Sphingobium yanoikuyae S72.</title>
        <authorList>
            <person name="Sanchez E."/>
            <person name="Bustos P."/>
            <person name="Mendoza P."/>
            <person name="Guo X."/>
            <person name="Mendoza A."/>
        </authorList>
    </citation>
    <scope>NUCLEOTIDE SEQUENCE [LARGE SCALE GENOMIC DNA]</scope>
    <source>
        <strain evidence="3 4">S72</strain>
    </source>
</reference>
<organism evidence="3 4">
    <name type="scientific">Sphingobium yanoikuyae</name>
    <name type="common">Sphingomonas yanoikuyae</name>
    <dbReference type="NCBI Taxonomy" id="13690"/>
    <lineage>
        <taxon>Bacteria</taxon>
        <taxon>Pseudomonadati</taxon>
        <taxon>Pseudomonadota</taxon>
        <taxon>Alphaproteobacteria</taxon>
        <taxon>Sphingomonadales</taxon>
        <taxon>Sphingomonadaceae</taxon>
        <taxon>Sphingobium</taxon>
    </lineage>
</organism>
<dbReference type="InterPro" id="IPR014115">
    <property type="entry name" value="TrbI_Ftype"/>
</dbReference>
<feature type="transmembrane region" description="Helical" evidence="2">
    <location>
        <begin position="32"/>
        <end position="55"/>
    </location>
</feature>
<dbReference type="AlphaFoldDB" id="A0A291N062"/>
<dbReference type="KEGG" id="sya:A6768_11460"/>
<gene>
    <name evidence="3" type="ORF">A6768_11460</name>
</gene>
<evidence type="ECO:0000313" key="4">
    <source>
        <dbReference type="Proteomes" id="UP000219422"/>
    </source>
</evidence>